<proteinExistence type="inferred from homology"/>
<dbReference type="OrthoDB" id="668782at2"/>
<protein>
    <submittedName>
        <fullName evidence="3">Uncharacterized conserved protein</fullName>
    </submittedName>
</protein>
<dbReference type="Proteomes" id="UP000199028">
    <property type="component" value="Unassembled WGS sequence"/>
</dbReference>
<reference evidence="4" key="1">
    <citation type="submission" date="2016-10" db="EMBL/GenBank/DDBJ databases">
        <authorList>
            <person name="Varghese N."/>
            <person name="Submissions S."/>
        </authorList>
    </citation>
    <scope>NUCLEOTIDE SEQUENCE [LARGE SCALE GENOMIC DNA]</scope>
    <source>
        <strain evidence="4">CGMCC 4.578</strain>
    </source>
</reference>
<name>A0A1H9AY93_9PSEU</name>
<gene>
    <name evidence="3" type="ORF">SAMN05216195_101308</name>
</gene>
<dbReference type="Gene3D" id="3.30.70.1060">
    <property type="entry name" value="Dimeric alpha+beta barrel"/>
    <property type="match status" value="1"/>
</dbReference>
<organism evidence="3 4">
    <name type="scientific">Lentzea flaviverrucosa</name>
    <dbReference type="NCBI Taxonomy" id="200379"/>
    <lineage>
        <taxon>Bacteria</taxon>
        <taxon>Bacillati</taxon>
        <taxon>Actinomycetota</taxon>
        <taxon>Actinomycetes</taxon>
        <taxon>Pseudonocardiales</taxon>
        <taxon>Pseudonocardiaceae</taxon>
        <taxon>Lentzea</taxon>
    </lineage>
</organism>
<dbReference type="PANTHER" id="PTHR35174:SF3">
    <property type="entry name" value="BLL7171 PROTEIN"/>
    <property type="match status" value="1"/>
</dbReference>
<dbReference type="Pfam" id="PF03795">
    <property type="entry name" value="YCII"/>
    <property type="match status" value="1"/>
</dbReference>
<feature type="domain" description="YCII-related" evidence="2">
    <location>
        <begin position="1"/>
        <end position="103"/>
    </location>
</feature>
<keyword evidence="4" id="KW-1185">Reference proteome</keyword>
<comment type="similarity">
    <text evidence="1">Belongs to the YciI family.</text>
</comment>
<evidence type="ECO:0000259" key="2">
    <source>
        <dbReference type="Pfam" id="PF03795"/>
    </source>
</evidence>
<dbReference type="PANTHER" id="PTHR35174">
    <property type="entry name" value="BLL7171 PROTEIN-RELATED"/>
    <property type="match status" value="1"/>
</dbReference>
<dbReference type="InterPro" id="IPR005545">
    <property type="entry name" value="YCII"/>
</dbReference>
<dbReference type="EMBL" id="FOFT01000001">
    <property type="protein sequence ID" value="SEP80958.1"/>
    <property type="molecule type" value="Genomic_DNA"/>
</dbReference>
<evidence type="ECO:0000313" key="3">
    <source>
        <dbReference type="EMBL" id="SEP80958.1"/>
    </source>
</evidence>
<evidence type="ECO:0000256" key="1">
    <source>
        <dbReference type="ARBA" id="ARBA00007689"/>
    </source>
</evidence>
<dbReference type="AlphaFoldDB" id="A0A1H9AY93"/>
<evidence type="ECO:0000313" key="4">
    <source>
        <dbReference type="Proteomes" id="UP000199028"/>
    </source>
</evidence>
<dbReference type="SUPFAM" id="SSF54909">
    <property type="entry name" value="Dimeric alpha+beta barrel"/>
    <property type="match status" value="1"/>
</dbReference>
<sequence>MKYMLVSYGGSQEDWEGLAAWSDEDMHRMIAYMRDLDAELRASGELLQSEGLSGPARAFVVRGSDDGPVVVDGPFAESKEVIAGYWVVDVDSHDRLLEIARKASACPGPGGKLLNQPIEVHPIMGAPDVDSETLAPYEK</sequence>
<dbReference type="InterPro" id="IPR011008">
    <property type="entry name" value="Dimeric_a/b-barrel"/>
</dbReference>
<accession>A0A1H9AY93</accession>